<feature type="chain" id="PRO_5042088422" evidence="2">
    <location>
        <begin position="22"/>
        <end position="201"/>
    </location>
</feature>
<proteinExistence type="predicted"/>
<keyword evidence="1" id="KW-0175">Coiled coil</keyword>
<evidence type="ECO:0000256" key="1">
    <source>
        <dbReference type="SAM" id="Coils"/>
    </source>
</evidence>
<accession>A0AAF3EDK0</accession>
<reference evidence="4" key="1">
    <citation type="submission" date="2024-02" db="UniProtKB">
        <authorList>
            <consortium name="WormBaseParasite"/>
        </authorList>
    </citation>
    <scope>IDENTIFICATION</scope>
</reference>
<feature type="signal peptide" evidence="2">
    <location>
        <begin position="1"/>
        <end position="21"/>
    </location>
</feature>
<evidence type="ECO:0000256" key="2">
    <source>
        <dbReference type="SAM" id="SignalP"/>
    </source>
</evidence>
<feature type="coiled-coil region" evidence="1">
    <location>
        <begin position="161"/>
        <end position="190"/>
    </location>
</feature>
<sequence>MNRVIFLFSALCLLFISSSSAAPTADKSMVRKVETLKSASRTDFEAKKRRRAKRAVLVEELPIETEVDDDETNDQIDQIDQQLAGLSNDELEMLGQLVQNQVDTYDPELEEYEIIRIPRDVLMNDLDDDNEVNYFPRDRRSIPIEVEDDEEGLIDPQIVLVDEAQVEEALENARRDELELRERIAELAGLLNERALRGLSR</sequence>
<name>A0AAF3EDK0_9BILA</name>
<organism evidence="3 4">
    <name type="scientific">Mesorhabditis belari</name>
    <dbReference type="NCBI Taxonomy" id="2138241"/>
    <lineage>
        <taxon>Eukaryota</taxon>
        <taxon>Metazoa</taxon>
        <taxon>Ecdysozoa</taxon>
        <taxon>Nematoda</taxon>
        <taxon>Chromadorea</taxon>
        <taxon>Rhabditida</taxon>
        <taxon>Rhabditina</taxon>
        <taxon>Rhabditomorpha</taxon>
        <taxon>Rhabditoidea</taxon>
        <taxon>Rhabditidae</taxon>
        <taxon>Mesorhabditinae</taxon>
        <taxon>Mesorhabditis</taxon>
    </lineage>
</organism>
<protein>
    <submittedName>
        <fullName evidence="4">Uncharacterized protein</fullName>
    </submittedName>
</protein>
<dbReference type="Proteomes" id="UP000887575">
    <property type="component" value="Unassembled WGS sequence"/>
</dbReference>
<dbReference type="AlphaFoldDB" id="A0AAF3EDK0"/>
<dbReference type="WBParaSite" id="MBELARI_LOCUS12044">
    <property type="protein sequence ID" value="MBELARI_LOCUS12044"/>
    <property type="gene ID" value="MBELARI_LOCUS12044"/>
</dbReference>
<keyword evidence="3" id="KW-1185">Reference proteome</keyword>
<keyword evidence="2" id="KW-0732">Signal</keyword>
<evidence type="ECO:0000313" key="4">
    <source>
        <dbReference type="WBParaSite" id="MBELARI_LOCUS12044"/>
    </source>
</evidence>
<evidence type="ECO:0000313" key="3">
    <source>
        <dbReference type="Proteomes" id="UP000887575"/>
    </source>
</evidence>